<evidence type="ECO:0000313" key="2">
    <source>
        <dbReference type="Proteomes" id="UP001164539"/>
    </source>
</evidence>
<keyword evidence="2" id="KW-1185">Reference proteome</keyword>
<evidence type="ECO:0000313" key="1">
    <source>
        <dbReference type="EMBL" id="KAJ4711801.1"/>
    </source>
</evidence>
<gene>
    <name evidence="1" type="ORF">OWV82_014153</name>
</gene>
<protein>
    <submittedName>
        <fullName evidence="1">Homeobox-leucine zipper protein like</fullName>
    </submittedName>
</protein>
<dbReference type="Proteomes" id="UP001164539">
    <property type="component" value="Chromosome 8"/>
</dbReference>
<organism evidence="1 2">
    <name type="scientific">Melia azedarach</name>
    <name type="common">Chinaberry tree</name>
    <dbReference type="NCBI Taxonomy" id="155640"/>
    <lineage>
        <taxon>Eukaryota</taxon>
        <taxon>Viridiplantae</taxon>
        <taxon>Streptophyta</taxon>
        <taxon>Embryophyta</taxon>
        <taxon>Tracheophyta</taxon>
        <taxon>Spermatophyta</taxon>
        <taxon>Magnoliopsida</taxon>
        <taxon>eudicotyledons</taxon>
        <taxon>Gunneridae</taxon>
        <taxon>Pentapetalae</taxon>
        <taxon>rosids</taxon>
        <taxon>malvids</taxon>
        <taxon>Sapindales</taxon>
        <taxon>Meliaceae</taxon>
        <taxon>Melia</taxon>
    </lineage>
</organism>
<keyword evidence="1" id="KW-0371">Homeobox</keyword>
<accession>A0ACC1XJV8</accession>
<comment type="caution">
    <text evidence="1">The sequence shown here is derived from an EMBL/GenBank/DDBJ whole genome shotgun (WGS) entry which is preliminary data.</text>
</comment>
<keyword evidence="1" id="KW-0238">DNA-binding</keyword>
<name>A0ACC1XJV8_MELAZ</name>
<dbReference type="EMBL" id="CM051401">
    <property type="protein sequence ID" value="KAJ4711801.1"/>
    <property type="molecule type" value="Genomic_DNA"/>
</dbReference>
<sequence>MNMEAIASIRMSNNKKRFSDEQIKSLEFMFEAESRPESRMKQRLADELGLQPRQVAIWFQNKRARSKTKQIEHEYNNLKAEFEKLASNYELLKRENQSLLLQLQKLKNILGEKS</sequence>
<proteinExistence type="predicted"/>
<reference evidence="1 2" key="1">
    <citation type="journal article" date="2023" name="Science">
        <title>Complex scaffold remodeling in plant triterpene biosynthesis.</title>
        <authorList>
            <person name="De La Pena R."/>
            <person name="Hodgson H."/>
            <person name="Liu J.C."/>
            <person name="Stephenson M.J."/>
            <person name="Martin A.C."/>
            <person name="Owen C."/>
            <person name="Harkess A."/>
            <person name="Leebens-Mack J."/>
            <person name="Jimenez L.E."/>
            <person name="Osbourn A."/>
            <person name="Sattely E.S."/>
        </authorList>
    </citation>
    <scope>NUCLEOTIDE SEQUENCE [LARGE SCALE GENOMIC DNA]</scope>
    <source>
        <strain evidence="2">cv. JPN11</strain>
        <tissue evidence="1">Leaf</tissue>
    </source>
</reference>